<evidence type="ECO:0000313" key="1">
    <source>
        <dbReference type="EMBL" id="CAI9968413.1"/>
    </source>
</evidence>
<sequence length="168" mass="19826">MTFKKYQTSLPISKFQDYQISQIRENMSIQYIMVFIIQYLQCIIKLVHSKTNQDSFKPVLSPKTRIQPLRFSTEELSQVVVAPYTYSGKSDSVGFTKWQTLVQSCNKCSELVEKINTNNYQLKVQLRRAEYLFKCNSKNMKVVETLKKNLFYFTAQSIKQSIFERNQK</sequence>
<accession>A0AA86VJF3</accession>
<dbReference type="EMBL" id="CATOUU010001035">
    <property type="protein sequence ID" value="CAI9968413.1"/>
    <property type="molecule type" value="Genomic_DNA"/>
</dbReference>
<name>A0AA86VJF3_9EUKA</name>
<reference evidence="2 3" key="2">
    <citation type="submission" date="2024-07" db="EMBL/GenBank/DDBJ databases">
        <authorList>
            <person name="Akdeniz Z."/>
        </authorList>
    </citation>
    <scope>NUCLEOTIDE SEQUENCE [LARGE SCALE GENOMIC DNA]</scope>
</reference>
<comment type="caution">
    <text evidence="1">The sequence shown here is derived from an EMBL/GenBank/DDBJ whole genome shotgun (WGS) entry which is preliminary data.</text>
</comment>
<evidence type="ECO:0000313" key="2">
    <source>
        <dbReference type="EMBL" id="CAL6042118.1"/>
    </source>
</evidence>
<dbReference type="EMBL" id="CAXDID020000152">
    <property type="protein sequence ID" value="CAL6042118.1"/>
    <property type="molecule type" value="Genomic_DNA"/>
</dbReference>
<evidence type="ECO:0000313" key="3">
    <source>
        <dbReference type="Proteomes" id="UP001642409"/>
    </source>
</evidence>
<proteinExistence type="predicted"/>
<reference evidence="1" key="1">
    <citation type="submission" date="2023-06" db="EMBL/GenBank/DDBJ databases">
        <authorList>
            <person name="Kurt Z."/>
        </authorList>
    </citation>
    <scope>NUCLEOTIDE SEQUENCE</scope>
</reference>
<gene>
    <name evidence="2" type="ORF">HINF_LOCUS39442</name>
    <name evidence="1" type="ORF">HINF_LOCUS56058</name>
</gene>
<dbReference type="AlphaFoldDB" id="A0AA86VJF3"/>
<organism evidence="1">
    <name type="scientific">Hexamita inflata</name>
    <dbReference type="NCBI Taxonomy" id="28002"/>
    <lineage>
        <taxon>Eukaryota</taxon>
        <taxon>Metamonada</taxon>
        <taxon>Diplomonadida</taxon>
        <taxon>Hexamitidae</taxon>
        <taxon>Hexamitinae</taxon>
        <taxon>Hexamita</taxon>
    </lineage>
</organism>
<dbReference type="Proteomes" id="UP001642409">
    <property type="component" value="Unassembled WGS sequence"/>
</dbReference>
<keyword evidence="3" id="KW-1185">Reference proteome</keyword>
<protein>
    <submittedName>
        <fullName evidence="2">Hypothetical_protein</fullName>
    </submittedName>
</protein>